<dbReference type="Proteomes" id="UP000306509">
    <property type="component" value="Unassembled WGS sequence"/>
</dbReference>
<dbReference type="InterPro" id="IPR011991">
    <property type="entry name" value="ArsR-like_HTH"/>
</dbReference>
<accession>A0A4U8Q929</accession>
<name>A0A4U8Q929_9FIRM</name>
<dbReference type="EMBL" id="QGQD01000039">
    <property type="protein sequence ID" value="TLD01431.1"/>
    <property type="molecule type" value="Genomic_DNA"/>
</dbReference>
<keyword evidence="3" id="KW-1185">Reference proteome</keyword>
<sequence>MDTQRKKGLLDICVLSVLKQGPSYGYLINGEVSKCIEISESTLYPILKRLESTGSLTTYKQEYNGRTRKYYKITDTGIAKIQEFLNEWEEMKQIYTFIEKNSQEGSL</sequence>
<dbReference type="CDD" id="cd00090">
    <property type="entry name" value="HTH_ARSR"/>
    <property type="match status" value="1"/>
</dbReference>
<protein>
    <submittedName>
        <fullName evidence="2">Transcriptional regulator, Acidobacterial, PadR-family</fullName>
    </submittedName>
</protein>
<dbReference type="InterPro" id="IPR005149">
    <property type="entry name" value="Tscrpt_reg_PadR_N"/>
</dbReference>
<dbReference type="InterPro" id="IPR036388">
    <property type="entry name" value="WH-like_DNA-bd_sf"/>
</dbReference>
<organism evidence="2 3">
    <name type="scientific">Robinsoniella peoriensis</name>
    <dbReference type="NCBI Taxonomy" id="180332"/>
    <lineage>
        <taxon>Bacteria</taxon>
        <taxon>Bacillati</taxon>
        <taxon>Bacillota</taxon>
        <taxon>Clostridia</taxon>
        <taxon>Lachnospirales</taxon>
        <taxon>Lachnospiraceae</taxon>
        <taxon>Robinsoniella</taxon>
    </lineage>
</organism>
<reference evidence="2 3" key="1">
    <citation type="journal article" date="2019" name="Anaerobe">
        <title>Detection of Robinsoniella peoriensis in multiple bone samples of a trauma patient.</title>
        <authorList>
            <person name="Schrottner P."/>
            <person name="Hartwich K."/>
            <person name="Bunk B."/>
            <person name="Schober I."/>
            <person name="Helbig S."/>
            <person name="Rudolph W.W."/>
            <person name="Gunzer F."/>
        </authorList>
    </citation>
    <scope>NUCLEOTIDE SEQUENCE [LARGE SCALE GENOMIC DNA]</scope>
    <source>
        <strain evidence="2 3">DSM 106044</strain>
    </source>
</reference>
<evidence type="ECO:0000313" key="3">
    <source>
        <dbReference type="Proteomes" id="UP000306509"/>
    </source>
</evidence>
<dbReference type="InterPro" id="IPR036390">
    <property type="entry name" value="WH_DNA-bd_sf"/>
</dbReference>
<dbReference type="Gene3D" id="1.10.10.10">
    <property type="entry name" value="Winged helix-like DNA-binding domain superfamily/Winged helix DNA-binding domain"/>
    <property type="match status" value="1"/>
</dbReference>
<evidence type="ECO:0000313" key="2">
    <source>
        <dbReference type="EMBL" id="TLD01431.1"/>
    </source>
</evidence>
<dbReference type="InterPro" id="IPR052509">
    <property type="entry name" value="Metal_resp_DNA-bind_regulator"/>
</dbReference>
<dbReference type="AlphaFoldDB" id="A0A4U8Q929"/>
<dbReference type="RefSeq" id="WP_027295513.1">
    <property type="nucleotide sequence ID" value="NZ_CABMJZ010000132.1"/>
</dbReference>
<comment type="caution">
    <text evidence="2">The sequence shown here is derived from an EMBL/GenBank/DDBJ whole genome shotgun (WGS) entry which is preliminary data.</text>
</comment>
<dbReference type="PANTHER" id="PTHR33169:SF14">
    <property type="entry name" value="TRANSCRIPTIONAL REGULATOR RV3488"/>
    <property type="match status" value="1"/>
</dbReference>
<dbReference type="OrthoDB" id="9808017at2"/>
<feature type="domain" description="Transcription regulator PadR N-terminal" evidence="1">
    <location>
        <begin position="14"/>
        <end position="82"/>
    </location>
</feature>
<proteinExistence type="predicted"/>
<dbReference type="STRING" id="180332.GCA_000797495_02277"/>
<evidence type="ECO:0000259" key="1">
    <source>
        <dbReference type="Pfam" id="PF03551"/>
    </source>
</evidence>
<dbReference type="PANTHER" id="PTHR33169">
    <property type="entry name" value="PADR-FAMILY TRANSCRIPTIONAL REGULATOR"/>
    <property type="match status" value="1"/>
</dbReference>
<dbReference type="SUPFAM" id="SSF46785">
    <property type="entry name" value="Winged helix' DNA-binding domain"/>
    <property type="match status" value="1"/>
</dbReference>
<dbReference type="Pfam" id="PF03551">
    <property type="entry name" value="PadR"/>
    <property type="match status" value="1"/>
</dbReference>
<gene>
    <name evidence="2" type="ORF">DSM106044_01705</name>
</gene>